<name>A0A645JAN6_9ZZZZ</name>
<protein>
    <submittedName>
        <fullName evidence="1">Uncharacterized protein</fullName>
    </submittedName>
</protein>
<comment type="caution">
    <text evidence="1">The sequence shown here is derived from an EMBL/GenBank/DDBJ whole genome shotgun (WGS) entry which is preliminary data.</text>
</comment>
<accession>A0A645JAN6</accession>
<dbReference type="EMBL" id="VSSQ01127058">
    <property type="protein sequence ID" value="MPN56573.1"/>
    <property type="molecule type" value="Genomic_DNA"/>
</dbReference>
<reference evidence="1" key="1">
    <citation type="submission" date="2019-08" db="EMBL/GenBank/DDBJ databases">
        <authorList>
            <person name="Kucharzyk K."/>
            <person name="Murdoch R.W."/>
            <person name="Higgins S."/>
            <person name="Loffler F."/>
        </authorList>
    </citation>
    <scope>NUCLEOTIDE SEQUENCE</scope>
</reference>
<proteinExistence type="predicted"/>
<evidence type="ECO:0000313" key="1">
    <source>
        <dbReference type="EMBL" id="MPN56573.1"/>
    </source>
</evidence>
<dbReference type="AlphaFoldDB" id="A0A645JAN6"/>
<gene>
    <name evidence="1" type="ORF">SDC9_204263</name>
</gene>
<organism evidence="1">
    <name type="scientific">bioreactor metagenome</name>
    <dbReference type="NCBI Taxonomy" id="1076179"/>
    <lineage>
        <taxon>unclassified sequences</taxon>
        <taxon>metagenomes</taxon>
        <taxon>ecological metagenomes</taxon>
    </lineage>
</organism>
<sequence>MRKSLFQLQINLRDIESYLFRECNGQRNRALVGVRNPKQICVITESQNGRFFTAIGNKDSIHMSEINIKESEIKNFNFVIETNYFHTINENW</sequence>